<feature type="region of interest" description="Disordered" evidence="1">
    <location>
        <begin position="24"/>
        <end position="55"/>
    </location>
</feature>
<proteinExistence type="predicted"/>
<name>A0A9P4PRE8_9PLEO</name>
<organism evidence="2 3">
    <name type="scientific">Karstenula rhodostoma CBS 690.94</name>
    <dbReference type="NCBI Taxonomy" id="1392251"/>
    <lineage>
        <taxon>Eukaryota</taxon>
        <taxon>Fungi</taxon>
        <taxon>Dikarya</taxon>
        <taxon>Ascomycota</taxon>
        <taxon>Pezizomycotina</taxon>
        <taxon>Dothideomycetes</taxon>
        <taxon>Pleosporomycetidae</taxon>
        <taxon>Pleosporales</taxon>
        <taxon>Massarineae</taxon>
        <taxon>Didymosphaeriaceae</taxon>
        <taxon>Karstenula</taxon>
    </lineage>
</organism>
<comment type="caution">
    <text evidence="2">The sequence shown here is derived from an EMBL/GenBank/DDBJ whole genome shotgun (WGS) entry which is preliminary data.</text>
</comment>
<reference evidence="2" key="1">
    <citation type="journal article" date="2020" name="Stud. Mycol.">
        <title>101 Dothideomycetes genomes: a test case for predicting lifestyles and emergence of pathogens.</title>
        <authorList>
            <person name="Haridas S."/>
            <person name="Albert R."/>
            <person name="Binder M."/>
            <person name="Bloem J."/>
            <person name="Labutti K."/>
            <person name="Salamov A."/>
            <person name="Andreopoulos B."/>
            <person name="Baker S."/>
            <person name="Barry K."/>
            <person name="Bills G."/>
            <person name="Bluhm B."/>
            <person name="Cannon C."/>
            <person name="Castanera R."/>
            <person name="Culley D."/>
            <person name="Daum C."/>
            <person name="Ezra D."/>
            <person name="Gonzalez J."/>
            <person name="Henrissat B."/>
            <person name="Kuo A."/>
            <person name="Liang C."/>
            <person name="Lipzen A."/>
            <person name="Lutzoni F."/>
            <person name="Magnuson J."/>
            <person name="Mondo S."/>
            <person name="Nolan M."/>
            <person name="Ohm R."/>
            <person name="Pangilinan J."/>
            <person name="Park H.-J."/>
            <person name="Ramirez L."/>
            <person name="Alfaro M."/>
            <person name="Sun H."/>
            <person name="Tritt A."/>
            <person name="Yoshinaga Y."/>
            <person name="Zwiers L.-H."/>
            <person name="Turgeon B."/>
            <person name="Goodwin S."/>
            <person name="Spatafora J."/>
            <person name="Crous P."/>
            <person name="Grigoriev I."/>
        </authorList>
    </citation>
    <scope>NUCLEOTIDE SEQUENCE</scope>
    <source>
        <strain evidence="2">CBS 690.94</strain>
    </source>
</reference>
<evidence type="ECO:0000313" key="3">
    <source>
        <dbReference type="Proteomes" id="UP000799764"/>
    </source>
</evidence>
<keyword evidence="3" id="KW-1185">Reference proteome</keyword>
<dbReference type="Proteomes" id="UP000799764">
    <property type="component" value="Unassembled WGS sequence"/>
</dbReference>
<evidence type="ECO:0000256" key="1">
    <source>
        <dbReference type="SAM" id="MobiDB-lite"/>
    </source>
</evidence>
<accession>A0A9P4PRE8</accession>
<gene>
    <name evidence="2" type="ORF">P171DRAFT_481827</name>
</gene>
<feature type="compositionally biased region" description="Basic residues" evidence="1">
    <location>
        <begin position="24"/>
        <end position="41"/>
    </location>
</feature>
<sequence length="134" mass="14784">MLKRYGAGAVWVVLDLPGKARPSCRHSRAARARKSTQRQRRIWSLSPPFRPPQPSQTLAAISETIRSSSQTHTFTLQQPIAPNIPRVAFAVFKLADLACPDNTLYSPSTTSHFPNPTSRSSRLLDPILPQGIGI</sequence>
<protein>
    <submittedName>
        <fullName evidence="2">Uncharacterized protein</fullName>
    </submittedName>
</protein>
<dbReference type="AlphaFoldDB" id="A0A9P4PRE8"/>
<dbReference type="OrthoDB" id="10552030at2759"/>
<evidence type="ECO:0000313" key="2">
    <source>
        <dbReference type="EMBL" id="KAF2448782.1"/>
    </source>
</evidence>
<dbReference type="EMBL" id="MU001495">
    <property type="protein sequence ID" value="KAF2448782.1"/>
    <property type="molecule type" value="Genomic_DNA"/>
</dbReference>